<comment type="subcellular location">
    <subcellularLocation>
        <location evidence="1">Nucleus</location>
    </subcellularLocation>
</comment>
<dbReference type="Pfam" id="PF02362">
    <property type="entry name" value="B3"/>
    <property type="match status" value="1"/>
</dbReference>
<keyword evidence="4" id="KW-0804">Transcription</keyword>
<keyword evidence="8" id="KW-1185">Reference proteome</keyword>
<evidence type="ECO:0000259" key="6">
    <source>
        <dbReference type="Pfam" id="PF02362"/>
    </source>
</evidence>
<keyword evidence="3" id="KW-0238">DNA-binding</keyword>
<comment type="caution">
    <text evidence="7">The sequence shown here is derived from an EMBL/GenBank/DDBJ whole genome shotgun (WGS) entry which is preliminary data.</text>
</comment>
<keyword evidence="5" id="KW-0539">Nucleus</keyword>
<dbReference type="GO" id="GO:0005634">
    <property type="term" value="C:nucleus"/>
    <property type="evidence" value="ECO:0007669"/>
    <property type="project" value="UniProtKB-SubCell"/>
</dbReference>
<evidence type="ECO:0000313" key="8">
    <source>
        <dbReference type="Proteomes" id="UP000323000"/>
    </source>
</evidence>
<keyword evidence="2" id="KW-0805">Transcription regulation</keyword>
<evidence type="ECO:0000313" key="7">
    <source>
        <dbReference type="EMBL" id="TXG53773.1"/>
    </source>
</evidence>
<dbReference type="Gene3D" id="2.40.330.10">
    <property type="entry name" value="DNA-binding pseudobarrel domain"/>
    <property type="match status" value="1"/>
</dbReference>
<name>A0A5C7H9F1_9ROSI</name>
<protein>
    <recommendedName>
        <fullName evidence="6">TF-B3 domain-containing protein</fullName>
    </recommendedName>
</protein>
<evidence type="ECO:0000256" key="3">
    <source>
        <dbReference type="ARBA" id="ARBA00023125"/>
    </source>
</evidence>
<gene>
    <name evidence="7" type="ORF">EZV62_019029</name>
</gene>
<evidence type="ECO:0000256" key="1">
    <source>
        <dbReference type="ARBA" id="ARBA00004123"/>
    </source>
</evidence>
<organism evidence="7 8">
    <name type="scientific">Acer yangbiense</name>
    <dbReference type="NCBI Taxonomy" id="1000413"/>
    <lineage>
        <taxon>Eukaryota</taxon>
        <taxon>Viridiplantae</taxon>
        <taxon>Streptophyta</taxon>
        <taxon>Embryophyta</taxon>
        <taxon>Tracheophyta</taxon>
        <taxon>Spermatophyta</taxon>
        <taxon>Magnoliopsida</taxon>
        <taxon>eudicotyledons</taxon>
        <taxon>Gunneridae</taxon>
        <taxon>Pentapetalae</taxon>
        <taxon>rosids</taxon>
        <taxon>malvids</taxon>
        <taxon>Sapindales</taxon>
        <taxon>Sapindaceae</taxon>
        <taxon>Hippocastanoideae</taxon>
        <taxon>Acereae</taxon>
        <taxon>Acer</taxon>
    </lineage>
</organism>
<evidence type="ECO:0000256" key="2">
    <source>
        <dbReference type="ARBA" id="ARBA00023015"/>
    </source>
</evidence>
<dbReference type="InterPro" id="IPR015300">
    <property type="entry name" value="DNA-bd_pseudobarrel_sf"/>
</dbReference>
<accession>A0A5C7H9F1</accession>
<reference evidence="8" key="1">
    <citation type="journal article" date="2019" name="Gigascience">
        <title>De novo genome assembly of the endangered Acer yangbiense, a plant species with extremely small populations endemic to Yunnan Province, China.</title>
        <authorList>
            <person name="Yang J."/>
            <person name="Wariss H.M."/>
            <person name="Tao L."/>
            <person name="Zhang R."/>
            <person name="Yun Q."/>
            <person name="Hollingsworth P."/>
            <person name="Dao Z."/>
            <person name="Luo G."/>
            <person name="Guo H."/>
            <person name="Ma Y."/>
            <person name="Sun W."/>
        </authorList>
    </citation>
    <scope>NUCLEOTIDE SEQUENCE [LARGE SCALE GENOMIC DNA]</scope>
    <source>
        <strain evidence="8">cv. Malutang</strain>
    </source>
</reference>
<evidence type="ECO:0000256" key="4">
    <source>
        <dbReference type="ARBA" id="ARBA00023163"/>
    </source>
</evidence>
<dbReference type="Proteomes" id="UP000323000">
    <property type="component" value="Chromosome 9"/>
</dbReference>
<dbReference type="GO" id="GO:0003677">
    <property type="term" value="F:DNA binding"/>
    <property type="evidence" value="ECO:0007669"/>
    <property type="project" value="UniProtKB-KW"/>
</dbReference>
<dbReference type="EMBL" id="VAHF01000009">
    <property type="protein sequence ID" value="TXG53773.1"/>
    <property type="molecule type" value="Genomic_DNA"/>
</dbReference>
<sequence length="152" mass="17130">MIVVKHIRGSTYMAIFTKTLSSSDIEWRLTIPGDCAAEFPPFHRDQHIEFNVKDESGHQWTFRCARQSATNSGIVIISGWHQFVAKRKNLECISSFCPSSLAPVGLLLFKRKVFKLAIKSSSLSTKMKLVVHGNTKLTTIADYDLSIEMNKP</sequence>
<proteinExistence type="predicted"/>
<dbReference type="AlphaFoldDB" id="A0A5C7H9F1"/>
<evidence type="ECO:0000256" key="5">
    <source>
        <dbReference type="ARBA" id="ARBA00023242"/>
    </source>
</evidence>
<dbReference type="CDD" id="cd10017">
    <property type="entry name" value="B3_DNA"/>
    <property type="match status" value="1"/>
</dbReference>
<feature type="domain" description="TF-B3" evidence="6">
    <location>
        <begin position="16"/>
        <end position="86"/>
    </location>
</feature>
<dbReference type="InterPro" id="IPR003340">
    <property type="entry name" value="B3_DNA-bd"/>
</dbReference>
<dbReference type="SUPFAM" id="SSF101936">
    <property type="entry name" value="DNA-binding pseudobarrel domain"/>
    <property type="match status" value="1"/>
</dbReference>
<dbReference type="OrthoDB" id="1816190at2759"/>